<organism evidence="1 2">
    <name type="scientific">Methanocorpusculum parvum</name>
    <dbReference type="NCBI Taxonomy" id="2193"/>
    <lineage>
        <taxon>Archaea</taxon>
        <taxon>Methanobacteriati</taxon>
        <taxon>Methanobacteriota</taxon>
        <taxon>Stenosarchaea group</taxon>
        <taxon>Methanomicrobia</taxon>
        <taxon>Methanomicrobiales</taxon>
        <taxon>Methanocorpusculaceae</taxon>
        <taxon>Methanocorpusculum</taxon>
    </lineage>
</organism>
<gene>
    <name evidence="1" type="ORF">ASJ83_01880</name>
</gene>
<dbReference type="EMBL" id="LMVO01000023">
    <property type="protein sequence ID" value="PAV09138.1"/>
    <property type="molecule type" value="Genomic_DNA"/>
</dbReference>
<protein>
    <recommendedName>
        <fullName evidence="3">Lipocalin-like domain-containing protein</fullName>
    </recommendedName>
</protein>
<keyword evidence="2" id="KW-1185">Reference proteome</keyword>
<dbReference type="Proteomes" id="UP000243820">
    <property type="component" value="Unassembled WGS sequence"/>
</dbReference>
<dbReference type="AlphaFoldDB" id="A0AAX0Q7I9"/>
<accession>A0AAX0Q7I9</accession>
<reference evidence="1 2" key="1">
    <citation type="journal article" date="2017" name="BMC Genomics">
        <title>Genomic analysis of methanogenic archaea reveals a shift towards energy conservation.</title>
        <authorList>
            <person name="Gilmore S.P."/>
            <person name="Henske J.K."/>
            <person name="Sexton J.A."/>
            <person name="Solomon K.V."/>
            <person name="Seppala S."/>
            <person name="Yoo J.I."/>
            <person name="Huyett L.M."/>
            <person name="Pressman A."/>
            <person name="Cogan J.Z."/>
            <person name="Kivenson V."/>
            <person name="Peng X."/>
            <person name="Tan Y."/>
            <person name="Valentine D.L."/>
            <person name="O'Malley M.A."/>
        </authorList>
    </citation>
    <scope>NUCLEOTIDE SEQUENCE [LARGE SCALE GENOMIC DNA]</scope>
    <source>
        <strain evidence="1 2">XII</strain>
    </source>
</reference>
<dbReference type="RefSeq" id="WP_042697425.1">
    <property type="nucleotide sequence ID" value="NZ_LMVO01000023.1"/>
</dbReference>
<evidence type="ECO:0000313" key="2">
    <source>
        <dbReference type="Proteomes" id="UP000243820"/>
    </source>
</evidence>
<evidence type="ECO:0008006" key="3">
    <source>
        <dbReference type="Google" id="ProtNLM"/>
    </source>
</evidence>
<sequence length="141" mass="15176">MEKHTVILFLLVLAVLTGGICSAGCLSYMTVSDPEIEYEPGLGPTVSQSDPLVGTWVGRTTNPNGYEEKYTLIFNTGGTGRLTAATMGFTQSSDFTWTPIDDHTYRMDFPIAASGFSQKNTLTLSSGKKTCSVIGVEFTKS</sequence>
<proteinExistence type="predicted"/>
<comment type="caution">
    <text evidence="1">The sequence shown here is derived from an EMBL/GenBank/DDBJ whole genome shotgun (WGS) entry which is preliminary data.</text>
</comment>
<name>A0AAX0Q7I9_9EURY</name>
<evidence type="ECO:0000313" key="1">
    <source>
        <dbReference type="EMBL" id="PAV09138.1"/>
    </source>
</evidence>